<keyword evidence="2" id="KW-0012">Acyltransferase</keyword>
<organism evidence="2 3">
    <name type="scientific">Hyphobacterium marinum</name>
    <dbReference type="NCBI Taxonomy" id="3116574"/>
    <lineage>
        <taxon>Bacteria</taxon>
        <taxon>Pseudomonadati</taxon>
        <taxon>Pseudomonadota</taxon>
        <taxon>Alphaproteobacteria</taxon>
        <taxon>Maricaulales</taxon>
        <taxon>Maricaulaceae</taxon>
        <taxon>Hyphobacterium</taxon>
    </lineage>
</organism>
<dbReference type="RefSeq" id="WP_330195351.1">
    <property type="nucleotide sequence ID" value="NZ_JAZDRO010000001.1"/>
</dbReference>
<protein>
    <submittedName>
        <fullName evidence="2">GNAT family N-acetyltransferase</fullName>
        <ecNumber evidence="2">2.3.1.-</ecNumber>
    </submittedName>
</protein>
<evidence type="ECO:0000313" key="3">
    <source>
        <dbReference type="Proteomes" id="UP001310692"/>
    </source>
</evidence>
<gene>
    <name evidence="2" type="ORF">V0U35_03930</name>
</gene>
<proteinExistence type="predicted"/>
<dbReference type="EC" id="2.3.1.-" evidence="2"/>
<reference evidence="2 3" key="1">
    <citation type="submission" date="2024-01" db="EMBL/GenBank/DDBJ databases">
        <title>Hyphobacterium bacterium isolated from marine sediment.</title>
        <authorList>
            <person name="Zhao S."/>
        </authorList>
    </citation>
    <scope>NUCLEOTIDE SEQUENCE [LARGE SCALE GENOMIC DNA]</scope>
    <source>
        <strain evidence="2 3">Y60-23</strain>
    </source>
</reference>
<sequence length="377" mass="41217">MPVTNVPIRELTEADVQRWNAWAAPQGELVSPYLLHDFAAAVDEVRNDVSVAVIRDGASIAGYFAHHAPKGGAIRPVGAPMSDYQGIVSAPGVKLDPAEILYDSGACALVYDNWYRPSAGLSGLFRERNGSAICDLSLGADAYFDAQRALHRDHFRKLDRRRRKAEQAFGAMRVVLGDPGGHHFHTLAAWKSAQYRATGKLDVLSVPWARQLLRNLGRREGSPFGTLTAALYFGDHLAAVETGLKAGDVYHSWFPAYDPAFAKFSPGLLLIHAIAEHAGELGIARMDLGRDGGHYKKYYASYEVPLEAGRALAPGLAAFAIRGWETAEQCARVLPQPMADLPARLRRRWAQVSAFEPEFGPRLATLARSLRTEPHAA</sequence>
<keyword evidence="2" id="KW-0808">Transferase</keyword>
<dbReference type="GO" id="GO:0016746">
    <property type="term" value="F:acyltransferase activity"/>
    <property type="evidence" value="ECO:0007669"/>
    <property type="project" value="UniProtKB-KW"/>
</dbReference>
<accession>A0ABU7LW80</accession>
<dbReference type="SUPFAM" id="SSF55729">
    <property type="entry name" value="Acyl-CoA N-acyltransferases (Nat)"/>
    <property type="match status" value="1"/>
</dbReference>
<feature type="domain" description="BioF2-like acetyltransferase" evidence="1">
    <location>
        <begin position="154"/>
        <end position="297"/>
    </location>
</feature>
<comment type="caution">
    <text evidence="2">The sequence shown here is derived from an EMBL/GenBank/DDBJ whole genome shotgun (WGS) entry which is preliminary data.</text>
</comment>
<dbReference type="EMBL" id="JAZDRO010000001">
    <property type="protein sequence ID" value="MEE2565819.1"/>
    <property type="molecule type" value="Genomic_DNA"/>
</dbReference>
<evidence type="ECO:0000313" key="2">
    <source>
        <dbReference type="EMBL" id="MEE2565819.1"/>
    </source>
</evidence>
<evidence type="ECO:0000259" key="1">
    <source>
        <dbReference type="Pfam" id="PF13480"/>
    </source>
</evidence>
<dbReference type="InterPro" id="IPR038740">
    <property type="entry name" value="BioF2-like_GNAT_dom"/>
</dbReference>
<dbReference type="Proteomes" id="UP001310692">
    <property type="component" value="Unassembled WGS sequence"/>
</dbReference>
<dbReference type="InterPro" id="IPR016181">
    <property type="entry name" value="Acyl_CoA_acyltransferase"/>
</dbReference>
<keyword evidence="3" id="KW-1185">Reference proteome</keyword>
<name>A0ABU7LW80_9PROT</name>
<dbReference type="Pfam" id="PF13480">
    <property type="entry name" value="Acetyltransf_6"/>
    <property type="match status" value="1"/>
</dbReference>